<sequence>MCVRRLYAVLGLALVAASATAAADASPVAELGQAIFQGNLDVAAHLRGDARPLPAIAKRCASCHTPSSGAPAFAPQLTAGYLLGAIPRRGGPATRYDRDAFCRVLATSIDPATVMLAKSMPQYVLSDDECTALWTFLLTQ</sequence>
<dbReference type="KEGG" id="cox:E0W60_29785"/>
<dbReference type="SUPFAM" id="SSF46626">
    <property type="entry name" value="Cytochrome c"/>
    <property type="match status" value="1"/>
</dbReference>
<dbReference type="EMBL" id="CP038636">
    <property type="protein sequence ID" value="QBY55909.1"/>
    <property type="molecule type" value="Genomic_DNA"/>
</dbReference>
<dbReference type="InterPro" id="IPR036909">
    <property type="entry name" value="Cyt_c-like_dom_sf"/>
</dbReference>
<dbReference type="PROSITE" id="PS51007">
    <property type="entry name" value="CYTC"/>
    <property type="match status" value="1"/>
</dbReference>
<keyword evidence="5" id="KW-0732">Signal</keyword>
<gene>
    <name evidence="7" type="ORF">E0W60_29785</name>
</gene>
<evidence type="ECO:0000256" key="2">
    <source>
        <dbReference type="ARBA" id="ARBA00022723"/>
    </source>
</evidence>
<geneLocation type="plasmid" evidence="7">
    <name>unnamed1</name>
</geneLocation>
<dbReference type="Proteomes" id="UP000295294">
    <property type="component" value="Plasmid unnamed1"/>
</dbReference>
<protein>
    <recommendedName>
        <fullName evidence="6">Cytochrome c domain-containing protein</fullName>
    </recommendedName>
</protein>
<proteinExistence type="predicted"/>
<keyword evidence="2 4" id="KW-0479">Metal-binding</keyword>
<keyword evidence="7" id="KW-0614">Plasmid</keyword>
<dbReference type="GO" id="GO:0020037">
    <property type="term" value="F:heme binding"/>
    <property type="evidence" value="ECO:0007669"/>
    <property type="project" value="InterPro"/>
</dbReference>
<evidence type="ECO:0000259" key="6">
    <source>
        <dbReference type="PROSITE" id="PS51007"/>
    </source>
</evidence>
<keyword evidence="3 4" id="KW-0408">Iron</keyword>
<evidence type="ECO:0000256" key="1">
    <source>
        <dbReference type="ARBA" id="ARBA00022617"/>
    </source>
</evidence>
<organism evidence="7 8">
    <name type="scientific">Cupriavidus oxalaticus</name>
    <dbReference type="NCBI Taxonomy" id="96344"/>
    <lineage>
        <taxon>Bacteria</taxon>
        <taxon>Pseudomonadati</taxon>
        <taxon>Pseudomonadota</taxon>
        <taxon>Betaproteobacteria</taxon>
        <taxon>Burkholderiales</taxon>
        <taxon>Burkholderiaceae</taxon>
        <taxon>Cupriavidus</taxon>
    </lineage>
</organism>
<evidence type="ECO:0000313" key="7">
    <source>
        <dbReference type="EMBL" id="QBY55909.1"/>
    </source>
</evidence>
<evidence type="ECO:0000256" key="4">
    <source>
        <dbReference type="PROSITE-ProRule" id="PRU00433"/>
    </source>
</evidence>
<dbReference type="AlphaFoldDB" id="A0A4P7LM61"/>
<dbReference type="InterPro" id="IPR009056">
    <property type="entry name" value="Cyt_c-like_dom"/>
</dbReference>
<dbReference type="GO" id="GO:0009055">
    <property type="term" value="F:electron transfer activity"/>
    <property type="evidence" value="ECO:0007669"/>
    <property type="project" value="InterPro"/>
</dbReference>
<evidence type="ECO:0000313" key="8">
    <source>
        <dbReference type="Proteomes" id="UP000295294"/>
    </source>
</evidence>
<feature type="chain" id="PRO_5020871096" description="Cytochrome c domain-containing protein" evidence="5">
    <location>
        <begin position="22"/>
        <end position="140"/>
    </location>
</feature>
<dbReference type="OrthoDB" id="9108522at2"/>
<reference evidence="7 8" key="1">
    <citation type="submission" date="2019-03" db="EMBL/GenBank/DDBJ databases">
        <title>Efficiently degradation of phenoxyalkanoic acid herbicides by Cupriavidus oxalaticus strain X32.</title>
        <authorList>
            <person name="Sheng X."/>
        </authorList>
    </citation>
    <scope>NUCLEOTIDE SEQUENCE [LARGE SCALE GENOMIC DNA]</scope>
    <source>
        <strain evidence="7 8">X32</strain>
        <plasmid evidence="7 8">unnamed1</plasmid>
    </source>
</reference>
<dbReference type="Gene3D" id="1.10.760.10">
    <property type="entry name" value="Cytochrome c-like domain"/>
    <property type="match status" value="1"/>
</dbReference>
<feature type="domain" description="Cytochrome c" evidence="6">
    <location>
        <begin position="27"/>
        <end position="140"/>
    </location>
</feature>
<accession>A0A4P7LM61</accession>
<keyword evidence="1 4" id="KW-0349">Heme</keyword>
<feature type="signal peptide" evidence="5">
    <location>
        <begin position="1"/>
        <end position="21"/>
    </location>
</feature>
<evidence type="ECO:0000256" key="5">
    <source>
        <dbReference type="SAM" id="SignalP"/>
    </source>
</evidence>
<name>A0A4P7LM61_9BURK</name>
<dbReference type="GO" id="GO:0046872">
    <property type="term" value="F:metal ion binding"/>
    <property type="evidence" value="ECO:0007669"/>
    <property type="project" value="UniProtKB-KW"/>
</dbReference>
<evidence type="ECO:0000256" key="3">
    <source>
        <dbReference type="ARBA" id="ARBA00023004"/>
    </source>
</evidence>